<dbReference type="InterPro" id="IPR008854">
    <property type="entry name" value="TPMT"/>
</dbReference>
<dbReference type="EMBL" id="PPGH01000037">
    <property type="protein sequence ID" value="PQJ95236.1"/>
    <property type="molecule type" value="Genomic_DNA"/>
</dbReference>
<comment type="similarity">
    <text evidence="3 9">Belongs to the class I-like SAM-binding methyltransferase superfamily. TPMT family.</text>
</comment>
<dbReference type="GO" id="GO:0032259">
    <property type="term" value="P:methylation"/>
    <property type="evidence" value="ECO:0007669"/>
    <property type="project" value="UniProtKB-KW"/>
</dbReference>
<feature type="binding site" evidence="9">
    <location>
        <position position="45"/>
    </location>
    <ligand>
        <name>S-adenosyl-L-methionine</name>
        <dbReference type="ChEBI" id="CHEBI:59789"/>
    </ligand>
</feature>
<dbReference type="AlphaFoldDB" id="A0A2S7XNJ9"/>
<keyword evidence="8 9" id="KW-0949">S-adenosyl-L-methionine</keyword>
<comment type="caution">
    <text evidence="10">The sequence shown here is derived from an EMBL/GenBank/DDBJ whole genome shotgun (WGS) entry which is preliminary data.</text>
</comment>
<keyword evidence="11" id="KW-1185">Reference proteome</keyword>
<name>A0A2S7XNJ9_9GAMM</name>
<dbReference type="Pfam" id="PF05724">
    <property type="entry name" value="TPMT"/>
    <property type="match status" value="1"/>
</dbReference>
<dbReference type="EC" id="2.1.1.67" evidence="4 9"/>
<dbReference type="Proteomes" id="UP000239936">
    <property type="component" value="Unassembled WGS sequence"/>
</dbReference>
<dbReference type="PANTHER" id="PTHR10259">
    <property type="entry name" value="THIOPURINE S-METHYLTRANSFERASE"/>
    <property type="match status" value="1"/>
</dbReference>
<evidence type="ECO:0000256" key="8">
    <source>
        <dbReference type="ARBA" id="ARBA00022691"/>
    </source>
</evidence>
<dbReference type="GO" id="GO:0005737">
    <property type="term" value="C:cytoplasm"/>
    <property type="evidence" value="ECO:0007669"/>
    <property type="project" value="UniProtKB-SubCell"/>
</dbReference>
<dbReference type="NCBIfam" id="NF009732">
    <property type="entry name" value="PRK13255.1"/>
    <property type="match status" value="1"/>
</dbReference>
<evidence type="ECO:0000256" key="3">
    <source>
        <dbReference type="ARBA" id="ARBA00008145"/>
    </source>
</evidence>
<reference evidence="10 11" key="1">
    <citation type="submission" date="2018-01" db="EMBL/GenBank/DDBJ databases">
        <title>The complete genome sequence of Chromatium okenii LaCa, a purple sulfur bacterium with a turbulent life.</title>
        <authorList>
            <person name="Luedin S.M."/>
            <person name="Liechti N."/>
            <person name="Storelli N."/>
            <person name="Danza F."/>
            <person name="Wittwer M."/>
            <person name="Pothier J.F."/>
            <person name="Tonolla M.A."/>
        </authorList>
    </citation>
    <scope>NUCLEOTIDE SEQUENCE [LARGE SCALE GENOMIC DNA]</scope>
    <source>
        <strain evidence="10 11">LaCa</strain>
    </source>
</reference>
<dbReference type="PROSITE" id="PS51585">
    <property type="entry name" value="SAM_MT_TPMT"/>
    <property type="match status" value="1"/>
</dbReference>
<dbReference type="InterPro" id="IPR025835">
    <property type="entry name" value="Thiopurine_S-MeTrfase"/>
</dbReference>
<dbReference type="HAMAP" id="MF_00812">
    <property type="entry name" value="Thiopur_methtran"/>
    <property type="match status" value="1"/>
</dbReference>
<sequence length="214" mass="24039">MTPEFWLERWQQGETGWHLPEINRHLQEFWPQFNLPANAAVLVPLCGKTLDLLWLMSQGLRVIGVELSPLAIEEFLTENGLTAVMTDASPFRSYQVDELTLLCGDFFALTPAHLPEIHAVYDRGALVALPPALRESYAAQLKMLAPNAAQLLITFDYDQQQMAGPPFAVQRNEIAQIFAGKTIIELANFDVLNEAPNLRQRGVTALAEQVWKLE</sequence>
<evidence type="ECO:0000256" key="6">
    <source>
        <dbReference type="ARBA" id="ARBA00022603"/>
    </source>
</evidence>
<feature type="binding site" evidence="9">
    <location>
        <position position="66"/>
    </location>
    <ligand>
        <name>S-adenosyl-L-methionine</name>
        <dbReference type="ChEBI" id="CHEBI:59789"/>
    </ligand>
</feature>
<keyword evidence="6 9" id="KW-0489">Methyltransferase</keyword>
<dbReference type="GO" id="GO:0008119">
    <property type="term" value="F:thiopurine S-methyltransferase activity"/>
    <property type="evidence" value="ECO:0007669"/>
    <property type="project" value="UniProtKB-UniRule"/>
</dbReference>
<dbReference type="InterPro" id="IPR029063">
    <property type="entry name" value="SAM-dependent_MTases_sf"/>
</dbReference>
<evidence type="ECO:0000313" key="11">
    <source>
        <dbReference type="Proteomes" id="UP000239936"/>
    </source>
</evidence>
<proteinExistence type="inferred from homology"/>
<dbReference type="InterPro" id="IPR022474">
    <property type="entry name" value="Thiopur_S-MeTfrase_Se/Te_detox"/>
</dbReference>
<comment type="catalytic activity">
    <reaction evidence="1 9">
        <text>S-adenosyl-L-methionine + a thiopurine = S-adenosyl-L-homocysteine + a thiopurine S-methylether.</text>
        <dbReference type="EC" id="2.1.1.67"/>
    </reaction>
</comment>
<protein>
    <recommendedName>
        <fullName evidence="4 9">Thiopurine S-methyltransferase</fullName>
        <ecNumber evidence="4 9">2.1.1.67</ecNumber>
    </recommendedName>
    <alternativeName>
        <fullName evidence="9">Thiopurine methyltransferase</fullName>
    </alternativeName>
</protein>
<accession>A0A2S7XNJ9</accession>
<evidence type="ECO:0000256" key="4">
    <source>
        <dbReference type="ARBA" id="ARBA00011905"/>
    </source>
</evidence>
<dbReference type="OrthoDB" id="9778208at2"/>
<dbReference type="PIRSF" id="PIRSF023956">
    <property type="entry name" value="Thiopurine_S-methyltransferase"/>
    <property type="match status" value="1"/>
</dbReference>
<gene>
    <name evidence="9" type="primary">tpm</name>
    <name evidence="10" type="ORF">CXB77_13300</name>
</gene>
<dbReference type="PANTHER" id="PTHR10259:SF11">
    <property type="entry name" value="THIOPURINE S-METHYLTRANSFERASE"/>
    <property type="match status" value="1"/>
</dbReference>
<evidence type="ECO:0000256" key="7">
    <source>
        <dbReference type="ARBA" id="ARBA00022679"/>
    </source>
</evidence>
<organism evidence="10 11">
    <name type="scientific">Chromatium okenii</name>
    <dbReference type="NCBI Taxonomy" id="61644"/>
    <lineage>
        <taxon>Bacteria</taxon>
        <taxon>Pseudomonadati</taxon>
        <taxon>Pseudomonadota</taxon>
        <taxon>Gammaproteobacteria</taxon>
        <taxon>Chromatiales</taxon>
        <taxon>Chromatiaceae</taxon>
        <taxon>Chromatium</taxon>
    </lineage>
</organism>
<evidence type="ECO:0000256" key="1">
    <source>
        <dbReference type="ARBA" id="ARBA00000903"/>
    </source>
</evidence>
<dbReference type="Gene3D" id="3.40.50.150">
    <property type="entry name" value="Vaccinia Virus protein VP39"/>
    <property type="match status" value="1"/>
</dbReference>
<evidence type="ECO:0000256" key="5">
    <source>
        <dbReference type="ARBA" id="ARBA00022490"/>
    </source>
</evidence>
<feature type="binding site" evidence="9">
    <location>
        <position position="123"/>
    </location>
    <ligand>
        <name>S-adenosyl-L-methionine</name>
        <dbReference type="ChEBI" id="CHEBI:59789"/>
    </ligand>
</feature>
<keyword evidence="7 9" id="KW-0808">Transferase</keyword>
<evidence type="ECO:0000313" key="10">
    <source>
        <dbReference type="EMBL" id="PQJ95236.1"/>
    </source>
</evidence>
<comment type="subcellular location">
    <subcellularLocation>
        <location evidence="2 9">Cytoplasm</location>
    </subcellularLocation>
</comment>
<dbReference type="NCBIfam" id="TIGR03840">
    <property type="entry name" value="TMPT_Se_Te"/>
    <property type="match status" value="1"/>
</dbReference>
<dbReference type="FunFam" id="3.40.50.150:FF:000101">
    <property type="entry name" value="Thiopurine S-methyltransferase"/>
    <property type="match status" value="1"/>
</dbReference>
<dbReference type="RefSeq" id="WP_105074283.1">
    <property type="nucleotide sequence ID" value="NZ_PPGH01000037.1"/>
</dbReference>
<keyword evidence="5 9" id="KW-0963">Cytoplasm</keyword>
<dbReference type="GO" id="GO:0010038">
    <property type="term" value="P:response to metal ion"/>
    <property type="evidence" value="ECO:0007669"/>
    <property type="project" value="InterPro"/>
</dbReference>
<evidence type="ECO:0000256" key="9">
    <source>
        <dbReference type="HAMAP-Rule" id="MF_00812"/>
    </source>
</evidence>
<evidence type="ECO:0000256" key="2">
    <source>
        <dbReference type="ARBA" id="ARBA00004496"/>
    </source>
</evidence>
<dbReference type="SUPFAM" id="SSF53335">
    <property type="entry name" value="S-adenosyl-L-methionine-dependent methyltransferases"/>
    <property type="match status" value="1"/>
</dbReference>
<feature type="binding site" evidence="9">
    <location>
        <position position="10"/>
    </location>
    <ligand>
        <name>S-adenosyl-L-methionine</name>
        <dbReference type="ChEBI" id="CHEBI:59789"/>
    </ligand>
</feature>